<dbReference type="InterPro" id="IPR027417">
    <property type="entry name" value="P-loop_NTPase"/>
</dbReference>
<evidence type="ECO:0000256" key="1">
    <source>
        <dbReference type="ARBA" id="ARBA00022741"/>
    </source>
</evidence>
<dbReference type="Gene3D" id="1.10.150.20">
    <property type="entry name" value="5' to 3' exonuclease, C-terminal subdomain"/>
    <property type="match status" value="1"/>
</dbReference>
<evidence type="ECO:0000259" key="4">
    <source>
        <dbReference type="PROSITE" id="PS50162"/>
    </source>
</evidence>
<gene>
    <name evidence="5" type="ORF">S01H4_33357</name>
</gene>
<evidence type="ECO:0000313" key="5">
    <source>
        <dbReference type="EMBL" id="GAG78979.1"/>
    </source>
</evidence>
<protein>
    <recommendedName>
        <fullName evidence="4">RecA family profile 1 domain-containing protein</fullName>
    </recommendedName>
</protein>
<dbReference type="GO" id="GO:0005524">
    <property type="term" value="F:ATP binding"/>
    <property type="evidence" value="ECO:0007669"/>
    <property type="project" value="UniProtKB-KW"/>
</dbReference>
<evidence type="ECO:0000256" key="2">
    <source>
        <dbReference type="ARBA" id="ARBA00022840"/>
    </source>
</evidence>
<reference evidence="5" key="1">
    <citation type="journal article" date="2014" name="Front. Microbiol.">
        <title>High frequency of phylogenetically diverse reductive dehalogenase-homologous genes in deep subseafloor sedimentary metagenomes.</title>
        <authorList>
            <person name="Kawai M."/>
            <person name="Futagami T."/>
            <person name="Toyoda A."/>
            <person name="Takaki Y."/>
            <person name="Nishi S."/>
            <person name="Hori S."/>
            <person name="Arai W."/>
            <person name="Tsubouchi T."/>
            <person name="Morono Y."/>
            <person name="Uchiyama I."/>
            <person name="Ito T."/>
            <person name="Fujiyama A."/>
            <person name="Inagaki F."/>
            <person name="Takami H."/>
        </authorList>
    </citation>
    <scope>NUCLEOTIDE SEQUENCE</scope>
    <source>
        <strain evidence="5">Expedition CK06-06</strain>
    </source>
</reference>
<dbReference type="SUPFAM" id="SSF52540">
    <property type="entry name" value="P-loop containing nucleoside triphosphate hydrolases"/>
    <property type="match status" value="1"/>
</dbReference>
<keyword evidence="1" id="KW-0547">Nucleotide-binding</keyword>
<keyword evidence="2" id="KW-0067">ATP-binding</keyword>
<feature type="non-terminal residue" evidence="5">
    <location>
        <position position="1"/>
    </location>
</feature>
<dbReference type="GO" id="GO:0006281">
    <property type="term" value="P:DNA repair"/>
    <property type="evidence" value="ECO:0007669"/>
    <property type="project" value="InterPro"/>
</dbReference>
<dbReference type="GO" id="GO:0003677">
    <property type="term" value="F:DNA binding"/>
    <property type="evidence" value="ECO:0007669"/>
    <property type="project" value="InterPro"/>
</dbReference>
<name>X1AB30_9ZZZZ</name>
<organism evidence="5">
    <name type="scientific">marine sediment metagenome</name>
    <dbReference type="NCBI Taxonomy" id="412755"/>
    <lineage>
        <taxon>unclassified sequences</taxon>
        <taxon>metagenomes</taxon>
        <taxon>ecological metagenomes</taxon>
    </lineage>
</organism>
<dbReference type="Pfam" id="PF08423">
    <property type="entry name" value="Rad51"/>
    <property type="match status" value="1"/>
</dbReference>
<dbReference type="PANTHER" id="PTHR22942:SF30">
    <property type="entry name" value="MEIOTIC RECOMBINATION PROTEIN DMC1_LIM15 HOMOLOG"/>
    <property type="match status" value="1"/>
</dbReference>
<evidence type="ECO:0000256" key="3">
    <source>
        <dbReference type="SAM" id="MobiDB-lite"/>
    </source>
</evidence>
<dbReference type="InterPro" id="IPR013632">
    <property type="entry name" value="Rad51_C"/>
</dbReference>
<dbReference type="GO" id="GO:0140664">
    <property type="term" value="F:ATP-dependent DNA damage sensor activity"/>
    <property type="evidence" value="ECO:0007669"/>
    <property type="project" value="InterPro"/>
</dbReference>
<dbReference type="Pfam" id="PF14520">
    <property type="entry name" value="HHH_5"/>
    <property type="match status" value="1"/>
</dbReference>
<dbReference type="InterPro" id="IPR020588">
    <property type="entry name" value="RecA_ATP-bd"/>
</dbReference>
<feature type="region of interest" description="Disordered" evidence="3">
    <location>
        <begin position="174"/>
        <end position="193"/>
    </location>
</feature>
<dbReference type="PROSITE" id="PS50162">
    <property type="entry name" value="RECA_2"/>
    <property type="match status" value="1"/>
</dbReference>
<feature type="domain" description="RecA family profile 1" evidence="4">
    <location>
        <begin position="1"/>
        <end position="82"/>
    </location>
</feature>
<dbReference type="Gene3D" id="3.40.50.300">
    <property type="entry name" value="P-loop containing nucleotide triphosphate hydrolases"/>
    <property type="match status" value="1"/>
</dbReference>
<comment type="caution">
    <text evidence="5">The sequence shown here is derived from an EMBL/GenBank/DDBJ whole genome shotgun (WGS) entry which is preliminary data.</text>
</comment>
<sequence>WHLSCSNFSSDHQSQMITKAETLCKTRGVRLIVMDSLMALMRAEYVGIGMLARRQAVLNNMIHALSRIAETYNCAVLLTNQVATKMMGMFSGNDAIGGNIIAHGCHFRVMFKTKGFSANNSLKRRAVIVDAPDLPPDEAEFFITSVGIADTEKAEMSKEDTSGFEVPSLYEDVEEEEVAPSIDPEASPESDDGEKELITVKGIGAGMAVQLKKAGINSVGELISAQPEELASKVSGASLRKVQEWQGNAKSMIQA</sequence>
<proteinExistence type="predicted"/>
<dbReference type="AlphaFoldDB" id="X1AB30"/>
<dbReference type="EMBL" id="BART01017542">
    <property type="protein sequence ID" value="GAG78979.1"/>
    <property type="molecule type" value="Genomic_DNA"/>
</dbReference>
<accession>X1AB30</accession>
<dbReference type="PANTHER" id="PTHR22942">
    <property type="entry name" value="RECA/RAD51/RADA DNA STRAND-PAIRING FAMILY MEMBER"/>
    <property type="match status" value="1"/>
</dbReference>